<dbReference type="GO" id="GO:0006777">
    <property type="term" value="P:Mo-molybdopterin cofactor biosynthetic process"/>
    <property type="evidence" value="ECO:0007669"/>
    <property type="project" value="UniProtKB-KW"/>
</dbReference>
<dbReference type="InterPro" id="IPR013482">
    <property type="entry name" value="Molybde_CF_guanTrfase"/>
</dbReference>
<reference evidence="10 11" key="1">
    <citation type="submission" date="2019-04" db="EMBL/GenBank/DDBJ databases">
        <title>Alteromonas portus sp. nov., an alginate lyase-excreting marine bacterium.</title>
        <authorList>
            <person name="Huang H."/>
            <person name="Mo K."/>
            <person name="Bao S."/>
        </authorList>
    </citation>
    <scope>NUCLEOTIDE SEQUENCE [LARGE SCALE GENOMIC DNA]</scope>
    <source>
        <strain evidence="10 11">HB161718</strain>
    </source>
</reference>
<evidence type="ECO:0000256" key="5">
    <source>
        <dbReference type="ARBA" id="ARBA00022842"/>
    </source>
</evidence>
<feature type="domain" description="MobA-like NTP transferase" evidence="9">
    <location>
        <begin position="10"/>
        <end position="157"/>
    </location>
</feature>
<name>A0A4U0ZPM1_9ALTE</name>
<evidence type="ECO:0000256" key="3">
    <source>
        <dbReference type="ARBA" id="ARBA00022723"/>
    </source>
</evidence>
<keyword evidence="4" id="KW-0547">Nucleotide-binding</keyword>
<dbReference type="GO" id="GO:0016779">
    <property type="term" value="F:nucleotidyltransferase activity"/>
    <property type="evidence" value="ECO:0007669"/>
    <property type="project" value="UniProtKB-KW"/>
</dbReference>
<dbReference type="InterPro" id="IPR025877">
    <property type="entry name" value="MobA-like_NTP_Trfase"/>
</dbReference>
<evidence type="ECO:0000256" key="2">
    <source>
        <dbReference type="ARBA" id="ARBA00022679"/>
    </source>
</evidence>
<keyword evidence="5" id="KW-0460">Magnesium</keyword>
<dbReference type="SUPFAM" id="SSF53448">
    <property type="entry name" value="Nucleotide-diphospho-sugar transferases"/>
    <property type="match status" value="1"/>
</dbReference>
<organism evidence="10 11">
    <name type="scientific">Alteromonas portus</name>
    <dbReference type="NCBI Taxonomy" id="2565549"/>
    <lineage>
        <taxon>Bacteria</taxon>
        <taxon>Pseudomonadati</taxon>
        <taxon>Pseudomonadota</taxon>
        <taxon>Gammaproteobacteria</taxon>
        <taxon>Alteromonadales</taxon>
        <taxon>Alteromonadaceae</taxon>
        <taxon>Alteromonas/Salinimonas group</taxon>
        <taxon>Alteromonas</taxon>
    </lineage>
</organism>
<dbReference type="RefSeq" id="WP_136781253.1">
    <property type="nucleotide sequence ID" value="NZ_SWCO01000002.1"/>
</dbReference>
<dbReference type="GO" id="GO:0005525">
    <property type="term" value="F:GTP binding"/>
    <property type="evidence" value="ECO:0007669"/>
    <property type="project" value="UniProtKB-KW"/>
</dbReference>
<keyword evidence="2 10" id="KW-0808">Transferase</keyword>
<dbReference type="OrthoDB" id="9788394at2"/>
<dbReference type="InterPro" id="IPR029044">
    <property type="entry name" value="Nucleotide-diphossugar_trans"/>
</dbReference>
<dbReference type="GO" id="GO:0046872">
    <property type="term" value="F:metal ion binding"/>
    <property type="evidence" value="ECO:0007669"/>
    <property type="project" value="UniProtKB-KW"/>
</dbReference>
<dbReference type="PANTHER" id="PTHR19136">
    <property type="entry name" value="MOLYBDENUM COFACTOR GUANYLYLTRANSFERASE"/>
    <property type="match status" value="1"/>
</dbReference>
<evidence type="ECO:0000313" key="10">
    <source>
        <dbReference type="EMBL" id="TKB04232.1"/>
    </source>
</evidence>
<keyword evidence="1" id="KW-0963">Cytoplasm</keyword>
<feature type="region of interest" description="Disordered" evidence="8">
    <location>
        <begin position="179"/>
        <end position="212"/>
    </location>
</feature>
<evidence type="ECO:0000313" key="11">
    <source>
        <dbReference type="Proteomes" id="UP000305471"/>
    </source>
</evidence>
<evidence type="ECO:0000256" key="6">
    <source>
        <dbReference type="ARBA" id="ARBA00023134"/>
    </source>
</evidence>
<comment type="caution">
    <text evidence="10">The sequence shown here is derived from an EMBL/GenBank/DDBJ whole genome shotgun (WGS) entry which is preliminary data.</text>
</comment>
<dbReference type="CDD" id="cd02503">
    <property type="entry name" value="MobA"/>
    <property type="match status" value="1"/>
</dbReference>
<sequence length="212" mass="23485">MNKVNTKLIGLVLAGGQSRRMGQDKALMRYKGRTLIDTACLLLQAAGCEEVLISRNEPGFLNDIIEDAGPLSGVHAVLDALSKSDIHNGNRCELLVLPVDMPQMTPELLAMLVSLGRKSEGACYVEHRFLPFYLPVKQDTKALLARYLVEQSKRRVVGFLEILNAVSLKEADLKKALGKDEGDNKKRLANTSNEDDQEWLNVNSPGDWPNEK</sequence>
<keyword evidence="10" id="KW-0548">Nucleotidyltransferase</keyword>
<dbReference type="AlphaFoldDB" id="A0A4U0ZPM1"/>
<evidence type="ECO:0000256" key="8">
    <source>
        <dbReference type="SAM" id="MobiDB-lite"/>
    </source>
</evidence>
<dbReference type="PANTHER" id="PTHR19136:SF81">
    <property type="entry name" value="MOLYBDENUM COFACTOR GUANYLYLTRANSFERASE"/>
    <property type="match status" value="1"/>
</dbReference>
<dbReference type="Pfam" id="PF12804">
    <property type="entry name" value="NTP_transf_3"/>
    <property type="match status" value="1"/>
</dbReference>
<evidence type="ECO:0000256" key="1">
    <source>
        <dbReference type="ARBA" id="ARBA00022490"/>
    </source>
</evidence>
<keyword evidence="6" id="KW-0342">GTP-binding</keyword>
<dbReference type="Gene3D" id="3.90.550.10">
    <property type="entry name" value="Spore Coat Polysaccharide Biosynthesis Protein SpsA, Chain A"/>
    <property type="match status" value="1"/>
</dbReference>
<gene>
    <name evidence="10" type="ORF">E5672_05360</name>
</gene>
<keyword evidence="11" id="KW-1185">Reference proteome</keyword>
<evidence type="ECO:0000256" key="4">
    <source>
        <dbReference type="ARBA" id="ARBA00022741"/>
    </source>
</evidence>
<evidence type="ECO:0000256" key="7">
    <source>
        <dbReference type="ARBA" id="ARBA00023150"/>
    </source>
</evidence>
<keyword evidence="7" id="KW-0501">Molybdenum cofactor biosynthesis</keyword>
<keyword evidence="3" id="KW-0479">Metal-binding</keyword>
<proteinExistence type="predicted"/>
<protein>
    <submittedName>
        <fullName evidence="10">Molybdenum cofactor guanylyltransferase</fullName>
    </submittedName>
</protein>
<evidence type="ECO:0000259" key="9">
    <source>
        <dbReference type="Pfam" id="PF12804"/>
    </source>
</evidence>
<accession>A0A4U0ZPM1</accession>
<dbReference type="EMBL" id="SWCO01000002">
    <property type="protein sequence ID" value="TKB04232.1"/>
    <property type="molecule type" value="Genomic_DNA"/>
</dbReference>
<dbReference type="Proteomes" id="UP000305471">
    <property type="component" value="Unassembled WGS sequence"/>
</dbReference>